<dbReference type="EMBL" id="CP048788">
    <property type="protein sequence ID" value="QJF52526.1"/>
    <property type="molecule type" value="Genomic_DNA"/>
</dbReference>
<gene>
    <name evidence="2" type="ORF">G3256_15765</name>
</gene>
<keyword evidence="3" id="KW-1185">Reference proteome</keyword>
<sequence>MIFELIGTLVAGAVMALLVWAVNRFTGGRLPKWLMPVAAGLAMLIATISSEYGWFARTTATMPRGLVVAQPVEEKVFYRPWTYVRPYVSRFVAVDRARMRSHPQQPDQYIADLVIYGRWARTATVPVLFDCAGMRRADLADGAEFGADGEVISAQWIALGSGDPVLQAVCQEV</sequence>
<keyword evidence="1" id="KW-0472">Membrane</keyword>
<evidence type="ECO:0000313" key="2">
    <source>
        <dbReference type="EMBL" id="QJF52526.1"/>
    </source>
</evidence>
<feature type="transmembrane region" description="Helical" evidence="1">
    <location>
        <begin position="6"/>
        <end position="22"/>
    </location>
</feature>
<reference evidence="2 3" key="1">
    <citation type="submission" date="2020-02" db="EMBL/GenBank/DDBJ databases">
        <title>Genome sequence of Roseobacter ponti.</title>
        <authorList>
            <person name="Hollensteiner J."/>
            <person name="Schneider D."/>
            <person name="Poehlein A."/>
            <person name="Daniel R."/>
        </authorList>
    </citation>
    <scope>NUCLEOTIDE SEQUENCE [LARGE SCALE GENOMIC DNA]</scope>
    <source>
        <strain evidence="2 3">DSM 106830</strain>
    </source>
</reference>
<name>A0A858T031_9RHOB</name>
<proteinExistence type="predicted"/>
<dbReference type="Proteomes" id="UP000503308">
    <property type="component" value="Chromosome"/>
</dbReference>
<evidence type="ECO:0000313" key="3">
    <source>
        <dbReference type="Proteomes" id="UP000503308"/>
    </source>
</evidence>
<organism evidence="2 3">
    <name type="scientific">Roseobacter ponti</name>
    <dbReference type="NCBI Taxonomy" id="1891787"/>
    <lineage>
        <taxon>Bacteria</taxon>
        <taxon>Pseudomonadati</taxon>
        <taxon>Pseudomonadota</taxon>
        <taxon>Alphaproteobacteria</taxon>
        <taxon>Rhodobacterales</taxon>
        <taxon>Roseobacteraceae</taxon>
        <taxon>Roseobacter</taxon>
    </lineage>
</organism>
<protein>
    <submittedName>
        <fullName evidence="2">Uncharacterized protein</fullName>
    </submittedName>
</protein>
<dbReference type="RefSeq" id="WP_169641746.1">
    <property type="nucleotide sequence ID" value="NZ_CP048788.1"/>
</dbReference>
<accession>A0A858T031</accession>
<dbReference type="AlphaFoldDB" id="A0A858T031"/>
<feature type="transmembrane region" description="Helical" evidence="1">
    <location>
        <begin position="34"/>
        <end position="55"/>
    </location>
</feature>
<evidence type="ECO:0000256" key="1">
    <source>
        <dbReference type="SAM" id="Phobius"/>
    </source>
</evidence>
<keyword evidence="1" id="KW-0812">Transmembrane</keyword>
<dbReference type="KEGG" id="rpon:G3256_15765"/>
<keyword evidence="1" id="KW-1133">Transmembrane helix</keyword>